<feature type="region of interest" description="Disordered" evidence="1">
    <location>
        <begin position="641"/>
        <end position="668"/>
    </location>
</feature>
<evidence type="ECO:0000256" key="1">
    <source>
        <dbReference type="SAM" id="MobiDB-lite"/>
    </source>
</evidence>
<gene>
    <name evidence="2" type="ORF">EYC84_010976</name>
</gene>
<feature type="compositionally biased region" description="Polar residues" evidence="1">
    <location>
        <begin position="818"/>
        <end position="840"/>
    </location>
</feature>
<reference evidence="2 3" key="1">
    <citation type="submission" date="2019-06" db="EMBL/GenBank/DDBJ databases">
        <title>Genome Sequence of the Brown Rot Fungal Pathogen Monilinia fructicola.</title>
        <authorList>
            <person name="De Miccolis Angelini R.M."/>
            <person name="Landi L."/>
            <person name="Abate D."/>
            <person name="Pollastro S."/>
            <person name="Romanazzi G."/>
            <person name="Faretra F."/>
        </authorList>
    </citation>
    <scope>NUCLEOTIDE SEQUENCE [LARGE SCALE GENOMIC DNA]</scope>
    <source>
        <strain evidence="2 3">Mfrc123</strain>
    </source>
</reference>
<keyword evidence="3" id="KW-1185">Reference proteome</keyword>
<evidence type="ECO:0000313" key="2">
    <source>
        <dbReference type="EMBL" id="KAA8565248.1"/>
    </source>
</evidence>
<feature type="region of interest" description="Disordered" evidence="1">
    <location>
        <begin position="33"/>
        <end position="93"/>
    </location>
</feature>
<sequence>MIPKRFLFGNREDYILKKRLEIISKREEENLDDTVQSITSIPPAPTPMNTPCSFQDTSQDTQQLDERQKDCSKNENPVQNSSNTLTSNMKSQTQIKSSSTQLLEHWKAAAIDSQKEVQMLKSQIIKVEAQNKSLIDARSRREMMTRDPTVAITYGLLQHNPQKTQNIQQLEKDASFINMDGEFDALLPPKQINACMEKMKLALNSVMYKNGISLRLTLNTIKANSDLQSLLNLLFGTGANLELERYMKDLDPQLLLRGLALAAVRQWIFMTDFPGFKENRLSKAQIKVMSQKGNWKCARRLAIASYLSIIRDPSFSGQDLREQTQHLVMRFSRALAPLCKPPHDSEKILSNIWIDSEGTIGSLFRIALTFKAVTVATKHRYEFVVYPPGTVAAKTIPAVENSTVPNQPGKDLTSDVWKHASLCVYEVESNFQKNELEAAMVKPDNFVLQEADVRDKKCCLNIAMTISKGFDESHWDVNEEVDSVASTGLGQNKATSKIIQEKKVDPTIIDQASAAHRSEPIVKNGLQSGVEASIDNRTGKHSDITSGQRSEMITKISHSCSVCLNVFTAGDFEAHLQIRPIWCQPPCSCGGKYYGKASIAKHKRHEKKKKNIVPESGSSKRVKAPGLDLLVEITRKEIDVVEAETAQKPPEKSPERSRRRSTRLNTQEDMAIEVKEVTVGDPSTPHKPGQRSASPQSTKCENCGIAYKSLRNLTRHKNAGACKRCPDCGNLVGNLESSKRHQCSGPLKKSKNKDLKALHDYRTRQKVKTAVCEEKALTKSNETVDNQSWIETRQMSSKSSENPKANLEISNDDRTKTQNHQVCSQVGSPLSNEITKSMTPAASPEGSPLKRTRPSESQDQENPQIQGGGSTPGETEEMRPTKLRRLDVVQEVTAKQDCPRFSEQKQSTFKSNYIHLLNPSQSSNFEFEKWQTFTPQESNERGLGISSDAAGPKNNWDLDGDYIAFESQSDTYSDLLGSFPHSFGIPQNFNGESPGFLSAKGVCVHGSQHPILPGQLLAYEGYHAAENNKQTPGLIHPVIPQGERKGVGHDY</sequence>
<feature type="compositionally biased region" description="Basic residues" evidence="1">
    <location>
        <begin position="600"/>
        <end position="611"/>
    </location>
</feature>
<feature type="compositionally biased region" description="Basic and acidic residues" evidence="1">
    <location>
        <begin position="64"/>
        <end position="73"/>
    </location>
</feature>
<name>A0A5M9J6S4_MONFR</name>
<feature type="region of interest" description="Disordered" evidence="1">
    <location>
        <begin position="781"/>
        <end position="880"/>
    </location>
</feature>
<organism evidence="2 3">
    <name type="scientific">Monilinia fructicola</name>
    <name type="common">Brown rot fungus</name>
    <name type="synonym">Ciboria fructicola</name>
    <dbReference type="NCBI Taxonomy" id="38448"/>
    <lineage>
        <taxon>Eukaryota</taxon>
        <taxon>Fungi</taxon>
        <taxon>Dikarya</taxon>
        <taxon>Ascomycota</taxon>
        <taxon>Pezizomycotina</taxon>
        <taxon>Leotiomycetes</taxon>
        <taxon>Helotiales</taxon>
        <taxon>Sclerotiniaceae</taxon>
        <taxon>Monilinia</taxon>
    </lineage>
</organism>
<feature type="compositionally biased region" description="Polar residues" evidence="1">
    <location>
        <begin position="855"/>
        <end position="865"/>
    </location>
</feature>
<protein>
    <submittedName>
        <fullName evidence="2">Uncharacterized protein</fullName>
    </submittedName>
</protein>
<dbReference type="AlphaFoldDB" id="A0A5M9J6S4"/>
<dbReference type="EMBL" id="VICG01000014">
    <property type="protein sequence ID" value="KAA8565248.1"/>
    <property type="molecule type" value="Genomic_DNA"/>
</dbReference>
<dbReference type="VEuPathDB" id="FungiDB:MFRU_008g00130"/>
<feature type="compositionally biased region" description="Polar residues" evidence="1">
    <location>
        <begin position="74"/>
        <end position="89"/>
    </location>
</feature>
<comment type="caution">
    <text evidence="2">The sequence shown here is derived from an EMBL/GenBank/DDBJ whole genome shotgun (WGS) entry which is preliminary data.</text>
</comment>
<accession>A0A5M9J6S4</accession>
<feature type="region of interest" description="Disordered" evidence="1">
    <location>
        <begin position="600"/>
        <end position="621"/>
    </location>
</feature>
<feature type="compositionally biased region" description="Polar residues" evidence="1">
    <location>
        <begin position="781"/>
        <end position="803"/>
    </location>
</feature>
<feature type="region of interest" description="Disordered" evidence="1">
    <location>
        <begin position="679"/>
        <end position="698"/>
    </location>
</feature>
<evidence type="ECO:0000313" key="3">
    <source>
        <dbReference type="Proteomes" id="UP000322873"/>
    </source>
</evidence>
<feature type="compositionally biased region" description="Polar residues" evidence="1">
    <location>
        <begin position="49"/>
        <end position="62"/>
    </location>
</feature>
<proteinExistence type="predicted"/>
<dbReference type="Proteomes" id="UP000322873">
    <property type="component" value="Unassembled WGS sequence"/>
</dbReference>